<dbReference type="HOGENOM" id="CLU_2040302_0_0_1"/>
<dbReference type="EMBL" id="JH818976">
    <property type="protein sequence ID" value="EKC26435.1"/>
    <property type="molecule type" value="Genomic_DNA"/>
</dbReference>
<dbReference type="InParanoid" id="K1QCB2"/>
<protein>
    <submittedName>
        <fullName evidence="1">Teneurin-2</fullName>
    </submittedName>
</protein>
<dbReference type="AlphaFoldDB" id="K1QCB2"/>
<reference evidence="1" key="1">
    <citation type="journal article" date="2012" name="Nature">
        <title>The oyster genome reveals stress adaptation and complexity of shell formation.</title>
        <authorList>
            <person name="Zhang G."/>
            <person name="Fang X."/>
            <person name="Guo X."/>
            <person name="Li L."/>
            <person name="Luo R."/>
            <person name="Xu F."/>
            <person name="Yang P."/>
            <person name="Zhang L."/>
            <person name="Wang X."/>
            <person name="Qi H."/>
            <person name="Xiong Z."/>
            <person name="Que H."/>
            <person name="Xie Y."/>
            <person name="Holland P.W."/>
            <person name="Paps J."/>
            <person name="Zhu Y."/>
            <person name="Wu F."/>
            <person name="Chen Y."/>
            <person name="Wang J."/>
            <person name="Peng C."/>
            <person name="Meng J."/>
            <person name="Yang L."/>
            <person name="Liu J."/>
            <person name="Wen B."/>
            <person name="Zhang N."/>
            <person name="Huang Z."/>
            <person name="Zhu Q."/>
            <person name="Feng Y."/>
            <person name="Mount A."/>
            <person name="Hedgecock D."/>
            <person name="Xu Z."/>
            <person name="Liu Y."/>
            <person name="Domazet-Loso T."/>
            <person name="Du Y."/>
            <person name="Sun X."/>
            <person name="Zhang S."/>
            <person name="Liu B."/>
            <person name="Cheng P."/>
            <person name="Jiang X."/>
            <person name="Li J."/>
            <person name="Fan D."/>
            <person name="Wang W."/>
            <person name="Fu W."/>
            <person name="Wang T."/>
            <person name="Wang B."/>
            <person name="Zhang J."/>
            <person name="Peng Z."/>
            <person name="Li Y."/>
            <person name="Li N."/>
            <person name="Wang J."/>
            <person name="Chen M."/>
            <person name="He Y."/>
            <person name="Tan F."/>
            <person name="Song X."/>
            <person name="Zheng Q."/>
            <person name="Huang R."/>
            <person name="Yang H."/>
            <person name="Du X."/>
            <person name="Chen L."/>
            <person name="Yang M."/>
            <person name="Gaffney P.M."/>
            <person name="Wang S."/>
            <person name="Luo L."/>
            <person name="She Z."/>
            <person name="Ming Y."/>
            <person name="Huang W."/>
            <person name="Zhang S."/>
            <person name="Huang B."/>
            <person name="Zhang Y."/>
            <person name="Qu T."/>
            <person name="Ni P."/>
            <person name="Miao G."/>
            <person name="Wang J."/>
            <person name="Wang Q."/>
            <person name="Steinberg C.E."/>
            <person name="Wang H."/>
            <person name="Li N."/>
            <person name="Qian L."/>
            <person name="Zhang G."/>
            <person name="Li Y."/>
            <person name="Yang H."/>
            <person name="Liu X."/>
            <person name="Wang J."/>
            <person name="Yin Y."/>
            <person name="Wang J."/>
        </authorList>
    </citation>
    <scope>NUCLEOTIDE SEQUENCE [LARGE SCALE GENOMIC DNA]</scope>
    <source>
        <strain evidence="1">05x7-T-G4-1.051#20</strain>
    </source>
</reference>
<sequence length="121" mass="12070">MKVVLVLACVLVAVYAETCKAPGDCSQTSCGSGAELHCIDGQCTCTTAAGGDVSAETCNILGDCTTTTCSGGAELHCVDGQCTCTTAAGGTGGCTDNGDCHGRCHNGGRHHCINGHCRCSH</sequence>
<name>K1QCB2_MAGGI</name>
<accession>K1QCB2</accession>
<gene>
    <name evidence="1" type="ORF">CGI_10016878</name>
</gene>
<proteinExistence type="predicted"/>
<evidence type="ECO:0000313" key="1">
    <source>
        <dbReference type="EMBL" id="EKC26435.1"/>
    </source>
</evidence>
<organism evidence="1">
    <name type="scientific">Magallana gigas</name>
    <name type="common">Pacific oyster</name>
    <name type="synonym">Crassostrea gigas</name>
    <dbReference type="NCBI Taxonomy" id="29159"/>
    <lineage>
        <taxon>Eukaryota</taxon>
        <taxon>Metazoa</taxon>
        <taxon>Spiralia</taxon>
        <taxon>Lophotrochozoa</taxon>
        <taxon>Mollusca</taxon>
        <taxon>Bivalvia</taxon>
        <taxon>Autobranchia</taxon>
        <taxon>Pteriomorphia</taxon>
        <taxon>Ostreida</taxon>
        <taxon>Ostreoidea</taxon>
        <taxon>Ostreidae</taxon>
        <taxon>Magallana</taxon>
    </lineage>
</organism>